<reference evidence="2 3" key="1">
    <citation type="submission" date="2019-12" db="EMBL/GenBank/DDBJ databases">
        <title>Genomic-based taxomic classification of the family Erythrobacteraceae.</title>
        <authorList>
            <person name="Xu L."/>
        </authorList>
    </citation>
    <scope>NUCLEOTIDE SEQUENCE [LARGE SCALE GENOMIC DNA]</scope>
    <source>
        <strain evidence="2 3">H32</strain>
    </source>
</reference>
<keyword evidence="1" id="KW-0812">Transmembrane</keyword>
<protein>
    <submittedName>
        <fullName evidence="2">Uncharacterized protein</fullName>
    </submittedName>
</protein>
<gene>
    <name evidence="2" type="ORF">GRI72_03855</name>
</gene>
<dbReference type="Proteomes" id="UP000444401">
    <property type="component" value="Unassembled WGS sequence"/>
</dbReference>
<dbReference type="RefSeq" id="WP_160732643.1">
    <property type="nucleotide sequence ID" value="NZ_CP139719.1"/>
</dbReference>
<proteinExistence type="predicted"/>
<sequence length="65" mass="7451">MPATIRKWHRWISMAFVALVAAIFLLQALTTPPEWLYYTPLPFLLGLIASGMYMWFRPARPGAAK</sequence>
<dbReference type="EMBL" id="WTYO01000002">
    <property type="protein sequence ID" value="MXO67967.1"/>
    <property type="molecule type" value="Genomic_DNA"/>
</dbReference>
<accession>A0ABW9UXC7</accession>
<evidence type="ECO:0000256" key="1">
    <source>
        <dbReference type="SAM" id="Phobius"/>
    </source>
</evidence>
<keyword evidence="1" id="KW-0472">Membrane</keyword>
<keyword evidence="3" id="KW-1185">Reference proteome</keyword>
<feature type="transmembrane region" description="Helical" evidence="1">
    <location>
        <begin position="12"/>
        <end position="29"/>
    </location>
</feature>
<evidence type="ECO:0000313" key="3">
    <source>
        <dbReference type="Proteomes" id="UP000444401"/>
    </source>
</evidence>
<name>A0ABW9UXC7_9SPHN</name>
<organism evidence="2 3">
    <name type="scientific">Pelagerythrobacter marinus</name>
    <dbReference type="NCBI Taxonomy" id="538382"/>
    <lineage>
        <taxon>Bacteria</taxon>
        <taxon>Pseudomonadati</taxon>
        <taxon>Pseudomonadota</taxon>
        <taxon>Alphaproteobacteria</taxon>
        <taxon>Sphingomonadales</taxon>
        <taxon>Erythrobacteraceae</taxon>
        <taxon>Pelagerythrobacter</taxon>
    </lineage>
</organism>
<evidence type="ECO:0000313" key="2">
    <source>
        <dbReference type="EMBL" id="MXO67967.1"/>
    </source>
</evidence>
<comment type="caution">
    <text evidence="2">The sequence shown here is derived from an EMBL/GenBank/DDBJ whole genome shotgun (WGS) entry which is preliminary data.</text>
</comment>
<feature type="transmembrane region" description="Helical" evidence="1">
    <location>
        <begin position="35"/>
        <end position="56"/>
    </location>
</feature>
<keyword evidence="1" id="KW-1133">Transmembrane helix</keyword>